<dbReference type="Proteomes" id="UP000740727">
    <property type="component" value="Unassembled WGS sequence"/>
</dbReference>
<dbReference type="AlphaFoldDB" id="A0A965GDL4"/>
<proteinExistence type="predicted"/>
<name>A0A965GDL4_9PROT</name>
<feature type="non-terminal residue" evidence="1">
    <location>
        <position position="261"/>
    </location>
</feature>
<dbReference type="Gene3D" id="2.60.40.10">
    <property type="entry name" value="Immunoglobulins"/>
    <property type="match status" value="2"/>
</dbReference>
<sequence>MKGIDIAGNEGTQVTAGATFAIDTTSPNVTLAYSPNRPVKAGTTLQLTGTFSEDMSIRPQLAISGSNTLDPAPMQGSGGATWTYSHTVGAGDGPATVSVTGTDLAGNSVAGVINPIFTVDNTAPVATLDYSLDAVTFAGPDPVPGTVRDGDVVTIRATFTEVDQLETAPTITFTQDGNVTVPSPQPMSATGDRNVWTYAYTIPNAQNGTVSSTVAATDRAGNASTTASAPAFTIVNDLIPPKIVSIVRANGAAQLTTGTPA</sequence>
<comment type="caution">
    <text evidence="1">The sequence shown here is derived from an EMBL/GenBank/DDBJ whole genome shotgun (WGS) entry which is preliminary data.</text>
</comment>
<dbReference type="EMBL" id="RFXN01000204">
    <property type="protein sequence ID" value="NBR94574.1"/>
    <property type="molecule type" value="Genomic_DNA"/>
</dbReference>
<protein>
    <recommendedName>
        <fullName evidence="3">Bacterial Ig-like domain-containing protein</fullName>
    </recommendedName>
</protein>
<dbReference type="InterPro" id="IPR013783">
    <property type="entry name" value="Ig-like_fold"/>
</dbReference>
<reference evidence="1" key="1">
    <citation type="submission" date="2018-10" db="EMBL/GenBank/DDBJ databases">
        <title>Iterative Subtractive Binning of Freshwater Chronoseries Metagenomes Recovers Nearly Complete Genomes from over Four Hundred Novel Species.</title>
        <authorList>
            <person name="Rodriguez-R L.M."/>
            <person name="Tsementzi D."/>
            <person name="Luo C."/>
            <person name="Konstantinidis K.T."/>
        </authorList>
    </citation>
    <scope>NUCLEOTIDE SEQUENCE</scope>
    <source>
        <strain evidence="1">WB5_2A_028</strain>
    </source>
</reference>
<accession>A0A965GDL4</accession>
<evidence type="ECO:0008006" key="3">
    <source>
        <dbReference type="Google" id="ProtNLM"/>
    </source>
</evidence>
<organism evidence="1 2">
    <name type="scientific">Candidatus Fonsibacter lacus</name>
    <dbReference type="NCBI Taxonomy" id="2576439"/>
    <lineage>
        <taxon>Bacteria</taxon>
        <taxon>Pseudomonadati</taxon>
        <taxon>Pseudomonadota</taxon>
        <taxon>Alphaproteobacteria</taxon>
        <taxon>Candidatus Pelagibacterales</taxon>
        <taxon>Candidatus Pelagibacterales incertae sedis</taxon>
        <taxon>Candidatus Fonsibacter</taxon>
    </lineage>
</organism>
<evidence type="ECO:0000313" key="1">
    <source>
        <dbReference type="EMBL" id="NBR94574.1"/>
    </source>
</evidence>
<gene>
    <name evidence="1" type="ORF">EBT44_07150</name>
</gene>
<evidence type="ECO:0000313" key="2">
    <source>
        <dbReference type="Proteomes" id="UP000740727"/>
    </source>
</evidence>